<dbReference type="GO" id="GO:0000981">
    <property type="term" value="F:DNA-binding transcription factor activity, RNA polymerase II-specific"/>
    <property type="evidence" value="ECO:0007669"/>
    <property type="project" value="TreeGrafter"/>
</dbReference>
<dbReference type="AlphaFoldDB" id="A0A178ZBE8"/>
<dbReference type="PROSITE" id="PS51526">
    <property type="entry name" value="RFX_DBD"/>
    <property type="match status" value="1"/>
</dbReference>
<gene>
    <name evidence="4" type="ORF">AYL99_08923</name>
</gene>
<dbReference type="InterPro" id="IPR003150">
    <property type="entry name" value="DNA-bd_RFX"/>
</dbReference>
<feature type="region of interest" description="Disordered" evidence="2">
    <location>
        <begin position="1"/>
        <end position="83"/>
    </location>
</feature>
<feature type="region of interest" description="Disordered" evidence="2">
    <location>
        <begin position="882"/>
        <end position="907"/>
    </location>
</feature>
<dbReference type="SUPFAM" id="SSF46785">
    <property type="entry name" value="Winged helix' DNA-binding domain"/>
    <property type="match status" value="1"/>
</dbReference>
<dbReference type="Gene3D" id="1.10.10.10">
    <property type="entry name" value="Winged helix-like DNA-binding domain superfamily/Winged helix DNA-binding domain"/>
    <property type="match status" value="1"/>
</dbReference>
<dbReference type="PANTHER" id="PTHR12619:SF5">
    <property type="entry name" value="TRANSCRIPTION FACTOR RFX4"/>
    <property type="match status" value="1"/>
</dbReference>
<feature type="compositionally biased region" description="Low complexity" evidence="2">
    <location>
        <begin position="55"/>
        <end position="65"/>
    </location>
</feature>
<dbReference type="GeneID" id="30013091"/>
<dbReference type="PANTHER" id="PTHR12619">
    <property type="entry name" value="RFX TRANSCRIPTION FACTOR FAMILY"/>
    <property type="match status" value="1"/>
</dbReference>
<accession>A0A178ZBE8</accession>
<dbReference type="InterPro" id="IPR036390">
    <property type="entry name" value="WH_DNA-bd_sf"/>
</dbReference>
<name>A0A178ZBE8_9EURO</name>
<evidence type="ECO:0000256" key="1">
    <source>
        <dbReference type="ARBA" id="ARBA00023125"/>
    </source>
</evidence>
<dbReference type="FunFam" id="1.10.10.10:FF:000119">
    <property type="entry name" value="DNA damage and replication checkpoint protein"/>
    <property type="match status" value="1"/>
</dbReference>
<feature type="region of interest" description="Disordered" evidence="2">
    <location>
        <begin position="166"/>
        <end position="204"/>
    </location>
</feature>
<dbReference type="OrthoDB" id="10056949at2759"/>
<feature type="compositionally biased region" description="Polar residues" evidence="2">
    <location>
        <begin position="35"/>
        <end position="54"/>
    </location>
</feature>
<evidence type="ECO:0000313" key="5">
    <source>
        <dbReference type="Proteomes" id="UP000078343"/>
    </source>
</evidence>
<keyword evidence="5" id="KW-1185">Reference proteome</keyword>
<dbReference type="EMBL" id="LVYI01000008">
    <property type="protein sequence ID" value="OAP56811.1"/>
    <property type="molecule type" value="Genomic_DNA"/>
</dbReference>
<feature type="domain" description="RFX-type winged-helix" evidence="3">
    <location>
        <begin position="244"/>
        <end position="318"/>
    </location>
</feature>
<evidence type="ECO:0000313" key="4">
    <source>
        <dbReference type="EMBL" id="OAP56811.1"/>
    </source>
</evidence>
<dbReference type="STRING" id="1367422.A0A178ZBE8"/>
<proteinExistence type="predicted"/>
<dbReference type="RefSeq" id="XP_018690178.1">
    <property type="nucleotide sequence ID" value="XM_018840431.1"/>
</dbReference>
<sequence>MAQSPTHLKEEAPDQYDPTHPNNANNRETQRPKSRGSTTSLQSIGVGSAFQPTAQQQHPQHQQQQHQHHHHHHPDEPTMPLDQNTFFMQHGAHPAAGVYGPNPEEMLMHYQHNMPPHHHQQPIDPNTGLPPHEMRPMSQQAFQEIQHYPMQYPHGLPYAVAPQHMHHMRHHSEQFEGSPAPEDSNNENGGAKRRKGTASSVANDQELRRLLAQYQGKSLKEVAVEVQKNEGAGGKSEKAKQVFAMLWLQENCQRSSNSVRRDRVFTRYTERCGNERVPTLNPASFGKLVRIIFPNVQTRRLGVRGESKYHYVDLSLIMDDDDRQYSLVPERPGTSSGSQHERHGSVQEANKLFKSNVTPPLDRPMSRATMETADFPAPSAAFLSKEADVPGNKTTTPVEPQMERLDCRYINTPTIRFPVKSMPMNVVLSLPSIRGHLPASMATYLGMPTLNSLSQPSPSSQDTPIDFPDIQPYLEGENYDASIAKALFHLYRSYCIDVIDAFRKCKEKPFFNHHSAFNGKMTVPVSKLFSMPCLAPWIQECDMRMYKQIVRFIAPLAIQNVPEVVWNVFDRIGSKLVDHLITAFEEKCPVHVIVAKIVPAARFVHVLKKLKGANAATLQLSRMLEDPQQRTQMWLDLMSIVDPDRLLEDSMPPPESLEKMLGMLKHDMRPLVDPIDDALVHAAEDDTASAYATFINDHADSCDGILLPESSDASTPLLERWINWLERLPQLFDGHHPQCMINWHTRLWRSVMTQMGQGGAHSYQSWWFVESFTTQMLDWMTQMEGLLLNSQIQKLADEREQEKREETKTHPDVLFRGTKRKRAVQDVDADANAPAEPDSRKLVKVEMGPGSPTLPAVSVEQQAGQQIDDDETDAELDELRRGGPLDLPSFHTGLSSPVKHRATGNHDDSGIDLGLDVDVEAEKEARKFNKRDWLLSSDPADAAMGLVVLA</sequence>
<comment type="caution">
    <text evidence="4">The sequence shown here is derived from an EMBL/GenBank/DDBJ whole genome shotgun (WGS) entry which is preliminary data.</text>
</comment>
<protein>
    <recommendedName>
        <fullName evidence="3">RFX-type winged-helix domain-containing protein</fullName>
    </recommendedName>
</protein>
<dbReference type="InterPro" id="IPR036388">
    <property type="entry name" value="WH-like_DNA-bd_sf"/>
</dbReference>
<dbReference type="InterPro" id="IPR039779">
    <property type="entry name" value="RFX-like"/>
</dbReference>
<keyword evidence="1" id="KW-0238">DNA-binding</keyword>
<reference evidence="4 5" key="1">
    <citation type="submission" date="2016-04" db="EMBL/GenBank/DDBJ databases">
        <title>Draft genome of Fonsecaea erecta CBS 125763.</title>
        <authorList>
            <person name="Weiss V.A."/>
            <person name="Vicente V.A."/>
            <person name="Raittz R.T."/>
            <person name="Moreno L.F."/>
            <person name="De Souza E.M."/>
            <person name="Pedrosa F.O."/>
            <person name="Steffens M.B."/>
            <person name="Faoro H."/>
            <person name="Tadra-Sfeir M.Z."/>
            <person name="Najafzadeh M.J."/>
            <person name="Felipe M.S."/>
            <person name="Teixeira M."/>
            <person name="Sun J."/>
            <person name="Xi L."/>
            <person name="Gomes R."/>
            <person name="De Azevedo C.M."/>
            <person name="Salgado C.G."/>
            <person name="Da Silva M.B."/>
            <person name="Nascimento M.F."/>
            <person name="Queiroz-Telles F."/>
            <person name="Attili D.S."/>
            <person name="Gorbushina A."/>
        </authorList>
    </citation>
    <scope>NUCLEOTIDE SEQUENCE [LARGE SCALE GENOMIC DNA]</scope>
    <source>
        <strain evidence="4 5">CBS 125763</strain>
    </source>
</reference>
<dbReference type="InterPro" id="IPR057321">
    <property type="entry name" value="RFX1-4/6/8-like_BCD"/>
</dbReference>
<dbReference type="Pfam" id="PF02257">
    <property type="entry name" value="RFX_DNA_binding"/>
    <property type="match status" value="1"/>
</dbReference>
<dbReference type="Proteomes" id="UP000078343">
    <property type="component" value="Unassembled WGS sequence"/>
</dbReference>
<evidence type="ECO:0000256" key="2">
    <source>
        <dbReference type="SAM" id="MobiDB-lite"/>
    </source>
</evidence>
<feature type="region of interest" description="Disordered" evidence="2">
    <location>
        <begin position="325"/>
        <end position="363"/>
    </location>
</feature>
<evidence type="ECO:0000259" key="3">
    <source>
        <dbReference type="PROSITE" id="PS51526"/>
    </source>
</evidence>
<organism evidence="4 5">
    <name type="scientific">Fonsecaea erecta</name>
    <dbReference type="NCBI Taxonomy" id="1367422"/>
    <lineage>
        <taxon>Eukaryota</taxon>
        <taxon>Fungi</taxon>
        <taxon>Dikarya</taxon>
        <taxon>Ascomycota</taxon>
        <taxon>Pezizomycotina</taxon>
        <taxon>Eurotiomycetes</taxon>
        <taxon>Chaetothyriomycetidae</taxon>
        <taxon>Chaetothyriales</taxon>
        <taxon>Herpotrichiellaceae</taxon>
        <taxon>Fonsecaea</taxon>
    </lineage>
</organism>
<dbReference type="GO" id="GO:0000978">
    <property type="term" value="F:RNA polymerase II cis-regulatory region sequence-specific DNA binding"/>
    <property type="evidence" value="ECO:0007669"/>
    <property type="project" value="TreeGrafter"/>
</dbReference>
<dbReference type="Pfam" id="PF25340">
    <property type="entry name" value="BCD_RFX"/>
    <property type="match status" value="1"/>
</dbReference>